<proteinExistence type="predicted"/>
<feature type="repeat" description="WD" evidence="5">
    <location>
        <begin position="151"/>
        <end position="192"/>
    </location>
</feature>
<accession>A0A2B4RW63</accession>
<evidence type="ECO:0000256" key="4">
    <source>
        <dbReference type="ARBA" id="ARBA00023242"/>
    </source>
</evidence>
<feature type="domain" description="NLE" evidence="6">
    <location>
        <begin position="16"/>
        <end position="76"/>
    </location>
</feature>
<dbReference type="PANTHER" id="PTHR19848:SF0">
    <property type="entry name" value="NOTCHLESS PROTEIN HOMOLOG 1"/>
    <property type="match status" value="1"/>
</dbReference>
<dbReference type="GO" id="GO:0005730">
    <property type="term" value="C:nucleolus"/>
    <property type="evidence" value="ECO:0007669"/>
    <property type="project" value="UniProtKB-SubCell"/>
</dbReference>
<dbReference type="Proteomes" id="UP000225706">
    <property type="component" value="Unassembled WGS sequence"/>
</dbReference>
<dbReference type="Pfam" id="PF08154">
    <property type="entry name" value="NLE"/>
    <property type="match status" value="1"/>
</dbReference>
<dbReference type="InterPro" id="IPR012972">
    <property type="entry name" value="NLE"/>
</dbReference>
<dbReference type="InterPro" id="IPR015943">
    <property type="entry name" value="WD40/YVTN_repeat-like_dom_sf"/>
</dbReference>
<keyword evidence="4" id="KW-0539">Nucleus</keyword>
<keyword evidence="2 5" id="KW-0853">WD repeat</keyword>
<name>A0A2B4RW63_STYPI</name>
<sequence length="550" mass="61501">MDLITSIPTASEGGRILAQFKSELGELIGTPFDLPLDITPDKLELVCNAVLQKDESVPYSFFVNESEITGSLKETLETQTLETEKVVEIVYKPQAVFKVRAVTRCTSTIPGHSEAVISVSFSPDGRYLASGSGDTTVRFWDVNTETPHFTCKGHAHWILHIAWSPDGKKLASGCKNGEIRVWNPVNGKQIGKTLKGHLQWITWLSWKPLHSDPECRFFASSSKTTFFSEGYNYQNMGLHPQSVDKDIIKPYQVSDMYQVGRGRAYLLLFTGQNNQSVEGGRWSFMQNIAGTCTLAVITFEFCFTQQVNHLALNTDYALRTGAFDPSKGSSNELVTAETDALKEKALQRYTQAKVNHLALNTDYALRTGAFDPSKGSSNELVTAETDALKEKALQRYTQAKGGRRERLVSGSDDFTLFLWDPEESKKPLARMTGHQALINQVSFSPDGRTIASASFDKSVKIWSGDSGKYITSLRGHVNSVYQVWDLKTKKIMEDLPGHADEVEIVKDNETDRFTPITWERSTYAPQETIHEKKKDERLGTRLTAKLALRN</sequence>
<dbReference type="PROSITE" id="PS50294">
    <property type="entry name" value="WD_REPEATS_REGION"/>
    <property type="match status" value="3"/>
</dbReference>
<dbReference type="PROSITE" id="PS00678">
    <property type="entry name" value="WD_REPEATS_1"/>
    <property type="match status" value="1"/>
</dbReference>
<feature type="repeat" description="WD" evidence="5">
    <location>
        <begin position="109"/>
        <end position="150"/>
    </location>
</feature>
<dbReference type="PANTHER" id="PTHR19848">
    <property type="entry name" value="WD40 REPEAT PROTEIN"/>
    <property type="match status" value="1"/>
</dbReference>
<evidence type="ECO:0000256" key="1">
    <source>
        <dbReference type="ARBA" id="ARBA00004604"/>
    </source>
</evidence>
<reference evidence="8" key="1">
    <citation type="journal article" date="2017" name="bioRxiv">
        <title>Comparative analysis of the genomes of Stylophora pistillata and Acropora digitifera provides evidence for extensive differences between species of corals.</title>
        <authorList>
            <person name="Voolstra C.R."/>
            <person name="Li Y."/>
            <person name="Liew Y.J."/>
            <person name="Baumgarten S."/>
            <person name="Zoccola D."/>
            <person name="Flot J.-F."/>
            <person name="Tambutte S."/>
            <person name="Allemand D."/>
            <person name="Aranda M."/>
        </authorList>
    </citation>
    <scope>NUCLEOTIDE SEQUENCE [LARGE SCALE GENOMIC DNA]</scope>
</reference>
<dbReference type="OrthoDB" id="10267436at2759"/>
<organism evidence="7 8">
    <name type="scientific">Stylophora pistillata</name>
    <name type="common">Smooth cauliflower coral</name>
    <dbReference type="NCBI Taxonomy" id="50429"/>
    <lineage>
        <taxon>Eukaryota</taxon>
        <taxon>Metazoa</taxon>
        <taxon>Cnidaria</taxon>
        <taxon>Anthozoa</taxon>
        <taxon>Hexacorallia</taxon>
        <taxon>Scleractinia</taxon>
        <taxon>Astrocoeniina</taxon>
        <taxon>Pocilloporidae</taxon>
        <taxon>Stylophora</taxon>
    </lineage>
</organism>
<dbReference type="STRING" id="50429.A0A2B4RW63"/>
<dbReference type="PROSITE" id="PS50082">
    <property type="entry name" value="WD_REPEATS_2"/>
    <property type="match status" value="3"/>
</dbReference>
<feature type="repeat" description="WD" evidence="5">
    <location>
        <begin position="431"/>
        <end position="472"/>
    </location>
</feature>
<dbReference type="InterPro" id="IPR019775">
    <property type="entry name" value="WD40_repeat_CS"/>
</dbReference>
<evidence type="ECO:0000313" key="7">
    <source>
        <dbReference type="EMBL" id="PFX20452.1"/>
    </source>
</evidence>
<evidence type="ECO:0000256" key="3">
    <source>
        <dbReference type="ARBA" id="ARBA00022737"/>
    </source>
</evidence>
<evidence type="ECO:0000256" key="5">
    <source>
        <dbReference type="PROSITE-ProRule" id="PRU00221"/>
    </source>
</evidence>
<dbReference type="CDD" id="cd00200">
    <property type="entry name" value="WD40"/>
    <property type="match status" value="1"/>
</dbReference>
<gene>
    <name evidence="7" type="primary">nle1</name>
    <name evidence="7" type="ORF">AWC38_SpisGene15098</name>
</gene>
<dbReference type="InterPro" id="IPR001680">
    <property type="entry name" value="WD40_rpt"/>
</dbReference>
<dbReference type="SMART" id="SM00320">
    <property type="entry name" value="WD40"/>
    <property type="match status" value="4"/>
</dbReference>
<comment type="caution">
    <text evidence="7">The sequence shown here is derived from an EMBL/GenBank/DDBJ whole genome shotgun (WGS) entry which is preliminary data.</text>
</comment>
<dbReference type="GO" id="GO:0000027">
    <property type="term" value="P:ribosomal large subunit assembly"/>
    <property type="evidence" value="ECO:0007669"/>
    <property type="project" value="TreeGrafter"/>
</dbReference>
<dbReference type="InterPro" id="IPR020472">
    <property type="entry name" value="WD40_PAC1"/>
</dbReference>
<dbReference type="Gene3D" id="2.130.10.10">
    <property type="entry name" value="YVTN repeat-like/Quinoprotein amine dehydrogenase"/>
    <property type="match status" value="1"/>
</dbReference>
<keyword evidence="8" id="KW-1185">Reference proteome</keyword>
<comment type="subcellular location">
    <subcellularLocation>
        <location evidence="1">Nucleus</location>
        <location evidence="1">Nucleolus</location>
    </subcellularLocation>
</comment>
<dbReference type="PRINTS" id="PR00320">
    <property type="entry name" value="GPROTEINBRPT"/>
</dbReference>
<keyword evidence="3" id="KW-0677">Repeat</keyword>
<dbReference type="EMBL" id="LSMT01000316">
    <property type="protein sequence ID" value="PFX20452.1"/>
    <property type="molecule type" value="Genomic_DNA"/>
</dbReference>
<dbReference type="Pfam" id="PF00400">
    <property type="entry name" value="WD40"/>
    <property type="match status" value="3"/>
</dbReference>
<evidence type="ECO:0000313" key="8">
    <source>
        <dbReference type="Proteomes" id="UP000225706"/>
    </source>
</evidence>
<dbReference type="AlphaFoldDB" id="A0A2B4RW63"/>
<evidence type="ECO:0000259" key="6">
    <source>
        <dbReference type="Pfam" id="PF08154"/>
    </source>
</evidence>
<protein>
    <submittedName>
        <fullName evidence="7">Notchless protein-like 1</fullName>
    </submittedName>
</protein>
<evidence type="ECO:0000256" key="2">
    <source>
        <dbReference type="ARBA" id="ARBA00022574"/>
    </source>
</evidence>
<dbReference type="GO" id="GO:0007219">
    <property type="term" value="P:Notch signaling pathway"/>
    <property type="evidence" value="ECO:0007669"/>
    <property type="project" value="TreeGrafter"/>
</dbReference>
<dbReference type="InterPro" id="IPR036322">
    <property type="entry name" value="WD40_repeat_dom_sf"/>
</dbReference>
<dbReference type="SUPFAM" id="SSF50978">
    <property type="entry name" value="WD40 repeat-like"/>
    <property type="match status" value="1"/>
</dbReference>